<accession>A0A935PWP5</accession>
<dbReference type="InterPro" id="IPR028098">
    <property type="entry name" value="Glyco_trans_4-like_N"/>
</dbReference>
<organism evidence="3 4">
    <name type="scientific">Candidatus Accumulibacter proximus</name>
    <dbReference type="NCBI Taxonomy" id="2954385"/>
    <lineage>
        <taxon>Bacteria</taxon>
        <taxon>Pseudomonadati</taxon>
        <taxon>Pseudomonadota</taxon>
        <taxon>Betaproteobacteria</taxon>
        <taxon>Candidatus Accumulibacter</taxon>
    </lineage>
</organism>
<dbReference type="EMBL" id="JADJMH010000001">
    <property type="protein sequence ID" value="MBK7673466.1"/>
    <property type="molecule type" value="Genomic_DNA"/>
</dbReference>
<dbReference type="Pfam" id="PF13439">
    <property type="entry name" value="Glyco_transf_4"/>
    <property type="match status" value="1"/>
</dbReference>
<protein>
    <submittedName>
        <fullName evidence="3">Glycosyltransferase family 4 protein</fullName>
    </submittedName>
</protein>
<reference evidence="3 4" key="1">
    <citation type="submission" date="2020-10" db="EMBL/GenBank/DDBJ databases">
        <title>Connecting structure to function with the recovery of over 1000 high-quality activated sludge metagenome-assembled genomes encoding full-length rRNA genes using long-read sequencing.</title>
        <authorList>
            <person name="Singleton C.M."/>
            <person name="Petriglieri F."/>
            <person name="Kristensen J.M."/>
            <person name="Kirkegaard R.H."/>
            <person name="Michaelsen T.Y."/>
            <person name="Andersen M.H."/>
            <person name="Karst S.M."/>
            <person name="Dueholm M.S."/>
            <person name="Nielsen P.H."/>
            <person name="Albertsen M."/>
        </authorList>
    </citation>
    <scope>NUCLEOTIDE SEQUENCE [LARGE SCALE GENOMIC DNA]</scope>
    <source>
        <strain evidence="3">EsbW_18-Q3-R4-48_BATAC.285</strain>
    </source>
</reference>
<name>A0A935PWP5_9PROT</name>
<evidence type="ECO:0000259" key="1">
    <source>
        <dbReference type="Pfam" id="PF00534"/>
    </source>
</evidence>
<dbReference type="Proteomes" id="UP000697998">
    <property type="component" value="Unassembled WGS sequence"/>
</dbReference>
<gene>
    <name evidence="3" type="ORF">IPJ27_01120</name>
</gene>
<sequence>MRILLVHNFYGSAAPSGENQVFEAERSLLQARGHQVETFTRHSDEIRAQGAWGAVKGALATPWNPWMTWAVRRVVDRFKPDVVHAHNTFPLISPGIFHAIGDSAARVLTLHNYRVYCPAGIPMRAGNVCTDCLDSRSVWPAIQHGCYRGSRIATLPLAFGVGLRRFMGTWSRQVDGFIALSEFQRQRMADAGLPLNKVHVKPNFYPGMPAVLPWSKRQPYVIFAGRLTAEKGVVSLLRAWAAWGAGAPELRMVGDGDLRPELERLAQGLTVRFLGQLPAAEAQAQIAGACLQVLPSECFEGFPMVVREAFAFGTPAAVTNLGPLPSIVQAGESGLVFEPGNPASLLQVVRTAWETPGLLERLGQGARREFETKYTEAANYAQLMTIYEEAMEVSRAAR</sequence>
<dbReference type="Pfam" id="PF00534">
    <property type="entry name" value="Glycos_transf_1"/>
    <property type="match status" value="1"/>
</dbReference>
<dbReference type="AlphaFoldDB" id="A0A935PWP5"/>
<dbReference type="SUPFAM" id="SSF53756">
    <property type="entry name" value="UDP-Glycosyltransferase/glycogen phosphorylase"/>
    <property type="match status" value="1"/>
</dbReference>
<dbReference type="Gene3D" id="3.40.50.2000">
    <property type="entry name" value="Glycogen Phosphorylase B"/>
    <property type="match status" value="2"/>
</dbReference>
<comment type="caution">
    <text evidence="3">The sequence shown here is derived from an EMBL/GenBank/DDBJ whole genome shotgun (WGS) entry which is preliminary data.</text>
</comment>
<dbReference type="InterPro" id="IPR050194">
    <property type="entry name" value="Glycosyltransferase_grp1"/>
</dbReference>
<proteinExistence type="predicted"/>
<evidence type="ECO:0000313" key="4">
    <source>
        <dbReference type="Proteomes" id="UP000697998"/>
    </source>
</evidence>
<dbReference type="PANTHER" id="PTHR45947">
    <property type="entry name" value="SULFOQUINOVOSYL TRANSFERASE SQD2"/>
    <property type="match status" value="1"/>
</dbReference>
<dbReference type="PANTHER" id="PTHR45947:SF13">
    <property type="entry name" value="TRANSFERASE"/>
    <property type="match status" value="1"/>
</dbReference>
<dbReference type="InterPro" id="IPR001296">
    <property type="entry name" value="Glyco_trans_1"/>
</dbReference>
<feature type="domain" description="Glycosyl transferase family 1" evidence="1">
    <location>
        <begin position="211"/>
        <end position="368"/>
    </location>
</feature>
<feature type="domain" description="Glycosyltransferase subfamily 4-like N-terminal" evidence="2">
    <location>
        <begin position="29"/>
        <end position="204"/>
    </location>
</feature>
<evidence type="ECO:0000313" key="3">
    <source>
        <dbReference type="EMBL" id="MBK7673466.1"/>
    </source>
</evidence>
<dbReference type="GO" id="GO:0016757">
    <property type="term" value="F:glycosyltransferase activity"/>
    <property type="evidence" value="ECO:0007669"/>
    <property type="project" value="InterPro"/>
</dbReference>
<dbReference type="CDD" id="cd03801">
    <property type="entry name" value="GT4_PimA-like"/>
    <property type="match status" value="1"/>
</dbReference>
<evidence type="ECO:0000259" key="2">
    <source>
        <dbReference type="Pfam" id="PF13439"/>
    </source>
</evidence>